<feature type="domain" description="LTD" evidence="1">
    <location>
        <begin position="27"/>
        <end position="143"/>
    </location>
</feature>
<name>D5EI82_CORAD</name>
<dbReference type="Proteomes" id="UP000000925">
    <property type="component" value="Chromosome"/>
</dbReference>
<proteinExistence type="predicted"/>
<dbReference type="InterPro" id="IPR014867">
    <property type="entry name" value="Spore_coat_CotH_CotH2/3/7"/>
</dbReference>
<dbReference type="EMBL" id="CP001998">
    <property type="protein sequence ID" value="ADE56122.1"/>
    <property type="molecule type" value="Genomic_DNA"/>
</dbReference>
<dbReference type="eggNOG" id="COG2312">
    <property type="taxonomic scope" value="Bacteria"/>
</dbReference>
<dbReference type="STRING" id="583355.Caka_3109"/>
<dbReference type="Pfam" id="PF13290">
    <property type="entry name" value="CHB_HEX_C_1"/>
    <property type="match status" value="2"/>
</dbReference>
<dbReference type="SUPFAM" id="SSF74853">
    <property type="entry name" value="Lamin A/C globular tail domain"/>
    <property type="match status" value="3"/>
</dbReference>
<feature type="domain" description="LTD" evidence="1">
    <location>
        <begin position="1153"/>
        <end position="1278"/>
    </location>
</feature>
<dbReference type="Gene3D" id="2.60.120.260">
    <property type="entry name" value="Galactose-binding domain-like"/>
    <property type="match status" value="1"/>
</dbReference>
<dbReference type="PROSITE" id="PS51841">
    <property type="entry name" value="LTD"/>
    <property type="match status" value="4"/>
</dbReference>
<gene>
    <name evidence="2" type="ordered locus">Caka_3109</name>
</gene>
<dbReference type="eggNOG" id="COG3507">
    <property type="taxonomic scope" value="Bacteria"/>
</dbReference>
<evidence type="ECO:0000313" key="3">
    <source>
        <dbReference type="Proteomes" id="UP000000925"/>
    </source>
</evidence>
<sequence length="1581" mass="171339">MMSVLRSPIPFGRLLLAVLLLVSAGPAWGQTIYISEVVASNEDSLLDEDGQSPDWIELYNSSDSAVDLSGWHLTDDLTVLNKWTFPATTIAAKGFLIVFASDKDRAVSGAELHTNFKLSASGESLALVRADGSTIEDSHDFGPLLEDQSYGHTFSFSDATVLLDAGAACSARIPTSSSDSAGWRELLFSGSGWVNGSTGVGYEAGSGAGYWSLLNLNVLSMRGVNSTVYIRVPFTVNAPELISALNLRMKYDDGFIAYLNGSRVAASSNAPANPVWNSQASSIHHDSQAVLYEDFDVSDHIGLLQSGANVLAIHGLNSPSTSSDLLMVPRLEAEVTDSINAAVGLLAEATPGAVNSAVSYAGIVEAVEVSPARGFYDSAISVTCTSVTAGASIYYTTDGSEPTTSSTLYSGPISVNSTTVLRTRAFRNGWSPSQPRSDSYVYVDDVVAQPKWSTQINGQDMEYGMDAAVVADTHYDANGQVVTVQDALKAIPTLSITTDPDHLYSPATGIYVNATERWERPASMELINPDGSEGFQVNFGLRIRGGWSRHSNFEKHSFRCLFKEVYGAGKLKYALFGDEGVDRFDGIDLRTAQNYNWATSNSSQNTFLRDIAARDSQGATGHPYTRSRYYHLYLNGEYWGLFMTEERPEASFAASYHGGNSEDYDVVKIRSWSESDPYQIEATDGTLDAYGRLYAAAMSGFASNADFFAVQGMDASGTPDPSFERLLDLENLIDHQLLIYYYAAKDNGVTAYQGNSKLNNLYAYYNRADPDGFKWILHDCEHSMDVVESSNLDRTGPYTHSNFQLLEYFNAQTLHEKLSVNAEYRIRFADRVYKHLKNGGALTPSPLETRFDERAAQIDRAIIANAARWGNTSRDRSTWVTAAATARAFYNGSGDRADAVIGYLDADGLIPSVEPPVLDTSEGTVAVGAQVQLSASGGSIYYTTDGTDPRAVGGAIAGTLYSGPITITQPTRVQARVRSGSGEWSALCDGTFWTEAVPLAITELMYHAPEGNGHDLIELQNISSETVSLKGYKLDDGIEFKFKNSQFPTLAPGAIMVVVDDLDAFTSKYPEVSVDLVAGEFSGDLSNGGEELDLEFRGADVIRFSYSDARNWPQAADGGGHSLIPVDAVMPHQERGALDYGANWRASTYAGGSPGAVDPVLSTDVVINEVLAHTDTELAVPFDSNDAIELYNPTNEPISLNGYYLSDDVDNPLKWAIPNGVTIAAYGYRVFDEDDFHADRVNGFGLNKAGESVVLSRVDRIVDSIRFKGQENGVSYGRYPDGSAHWMFTEATPGAENVIPTASLQIARVMYHPVAAGNDFEYVVVTNVGSSTHHLSNVTGNYRIDGDIEYDFPNGTQLAAGESLCLVSFDPAVETSLMSTFTTQYGISAANHQMHGPYSGSLSNRSGRVGIERPQDSDDPANPLDISWVVLDEVFYFDQWPWPSDADGTGFPLLRTGLSTWGVSQPGDSDADGMDDSWEYGYFGSLVDADADADGDRASNYAEYIANTDPSDGSSYFRSSQLSPSVLTWEAEPGRSYAVYWTNDLSEPFQLIASGLTGGSYTDYVNLGSANSFYYIMVSYD</sequence>
<dbReference type="OrthoDB" id="181102at2"/>
<feature type="domain" description="LTD" evidence="1">
    <location>
        <begin position="992"/>
        <end position="1108"/>
    </location>
</feature>
<organism evidence="2 3">
    <name type="scientific">Coraliomargarita akajimensis (strain DSM 45221 / IAM 15411 / JCM 23193 / KCTC 12865 / 04OKA010-24)</name>
    <dbReference type="NCBI Taxonomy" id="583355"/>
    <lineage>
        <taxon>Bacteria</taxon>
        <taxon>Pseudomonadati</taxon>
        <taxon>Verrucomicrobiota</taxon>
        <taxon>Opitutia</taxon>
        <taxon>Puniceicoccales</taxon>
        <taxon>Coraliomargaritaceae</taxon>
        <taxon>Coraliomargarita</taxon>
    </lineage>
</organism>
<dbReference type="Gene3D" id="2.60.40.1260">
    <property type="entry name" value="Lamin Tail domain"/>
    <property type="match status" value="1"/>
</dbReference>
<evidence type="ECO:0000313" key="2">
    <source>
        <dbReference type="EMBL" id="ADE56122.1"/>
    </source>
</evidence>
<accession>D5EI82</accession>
<dbReference type="InterPro" id="IPR036415">
    <property type="entry name" value="Lamin_tail_dom_sf"/>
</dbReference>
<dbReference type="HOGENOM" id="CLU_245081_0_0_0"/>
<reference evidence="2 3" key="1">
    <citation type="journal article" date="2010" name="Stand. Genomic Sci.">
        <title>Complete genome sequence of Coraliomargarita akajimensis type strain (04OKA010-24).</title>
        <authorList>
            <person name="Mavromatis K."/>
            <person name="Abt B."/>
            <person name="Brambilla E."/>
            <person name="Lapidus A."/>
            <person name="Copeland A."/>
            <person name="Deshpande S."/>
            <person name="Nolan M."/>
            <person name="Lucas S."/>
            <person name="Tice H."/>
            <person name="Cheng J.F."/>
            <person name="Han C."/>
            <person name="Detter J.C."/>
            <person name="Woyke T."/>
            <person name="Goodwin L."/>
            <person name="Pitluck S."/>
            <person name="Held B."/>
            <person name="Brettin T."/>
            <person name="Tapia R."/>
            <person name="Ivanova N."/>
            <person name="Mikhailova N."/>
            <person name="Pati A."/>
            <person name="Liolios K."/>
            <person name="Chen A."/>
            <person name="Palaniappan K."/>
            <person name="Land M."/>
            <person name="Hauser L."/>
            <person name="Chang Y.J."/>
            <person name="Jeffries C.D."/>
            <person name="Rohde M."/>
            <person name="Goker M."/>
            <person name="Bristow J."/>
            <person name="Eisen J.A."/>
            <person name="Markowitz V."/>
            <person name="Hugenholtz P."/>
            <person name="Klenk H.P."/>
            <person name="Kyrpides N.C."/>
        </authorList>
    </citation>
    <scope>NUCLEOTIDE SEQUENCE [LARGE SCALE GENOMIC DNA]</scope>
    <source>
        <strain evidence="3">DSM 45221 / IAM 15411 / JCM 23193 / KCTC 12865</strain>
    </source>
</reference>
<dbReference type="InterPro" id="IPR059177">
    <property type="entry name" value="GH29D-like_dom"/>
</dbReference>
<dbReference type="InterPro" id="IPR001322">
    <property type="entry name" value="Lamin_tail_dom"/>
</dbReference>
<feature type="domain" description="LTD" evidence="1">
    <location>
        <begin position="1292"/>
        <end position="1512"/>
    </location>
</feature>
<keyword evidence="3" id="KW-1185">Reference proteome</keyword>
<protein>
    <recommendedName>
        <fullName evidence="1">LTD domain-containing protein</fullName>
    </recommendedName>
</protein>
<dbReference type="KEGG" id="caa:Caka_3109"/>
<dbReference type="Pfam" id="PF00932">
    <property type="entry name" value="LTD"/>
    <property type="match status" value="3"/>
</dbReference>
<dbReference type="Pfam" id="PF08757">
    <property type="entry name" value="CotH"/>
    <property type="match status" value="1"/>
</dbReference>
<evidence type="ECO:0000259" key="1">
    <source>
        <dbReference type="PROSITE" id="PS51841"/>
    </source>
</evidence>